<proteinExistence type="predicted"/>
<name>V8FV25_9BURK</name>
<reference evidence="1 2" key="1">
    <citation type="submission" date="2013-11" db="EMBL/GenBank/DDBJ databases">
        <title>Genomic analysis of Pelistega sp. HM-7.</title>
        <authorList>
            <person name="Kumbhare S.V."/>
            <person name="Shetty S.A."/>
            <person name="Sharma O."/>
            <person name="Dhotre D.P."/>
        </authorList>
    </citation>
    <scope>NUCLEOTIDE SEQUENCE [LARGE SCALE GENOMIC DNA]</scope>
    <source>
        <strain evidence="1 2">HM-7</strain>
    </source>
</reference>
<keyword evidence="2" id="KW-1185">Reference proteome</keyword>
<dbReference type="RefSeq" id="WP_023952809.1">
    <property type="nucleotide sequence ID" value="NZ_AYSV01000118.1"/>
</dbReference>
<organism evidence="1 2">
    <name type="scientific">Pelistega indica</name>
    <dbReference type="NCBI Taxonomy" id="1414851"/>
    <lineage>
        <taxon>Bacteria</taxon>
        <taxon>Pseudomonadati</taxon>
        <taxon>Pseudomonadota</taxon>
        <taxon>Betaproteobacteria</taxon>
        <taxon>Burkholderiales</taxon>
        <taxon>Alcaligenaceae</taxon>
        <taxon>Pelistega</taxon>
    </lineage>
</organism>
<dbReference type="Proteomes" id="UP000018766">
    <property type="component" value="Unassembled WGS sequence"/>
</dbReference>
<dbReference type="PATRIC" id="fig|1414851.3.peg.2341"/>
<evidence type="ECO:0000313" key="1">
    <source>
        <dbReference type="EMBL" id="ETD67553.1"/>
    </source>
</evidence>
<comment type="caution">
    <text evidence="1">The sequence shown here is derived from an EMBL/GenBank/DDBJ whole genome shotgun (WGS) entry which is preliminary data.</text>
</comment>
<evidence type="ECO:0000313" key="2">
    <source>
        <dbReference type="Proteomes" id="UP000018766"/>
    </source>
</evidence>
<protein>
    <submittedName>
        <fullName evidence="1">Uncharacterized protein</fullName>
    </submittedName>
</protein>
<sequence length="556" mass="62166">MELRHFHGMSPKTPLENLTYNYAELALDVDLSHGTLKPWRAPLLLKATSPFTKRIHQVGCCWFEFASCVSIAEWTVDCKRLYVTGDETYPTVMPIKDNCETGCGKLEKLRLGIPAPKDAIQAKAFKFSIPTNASHLPDAEERESRAYVYTYVNCLGEEGPPSYPSNHVDTDDGSPVSLTGFSVPPKEYGIEQVNVYRMVTGMRASNETQQGPMPHITDYFLVATIPVGQATHIDGGLNVDMLGDPLTTLDVLEPPEGLRGIIAIPNSRMLAGFVGNTLCITMNNQPWNWPLSQRYNLDDTIIAIEAYAGRLYVMTDGHPYSIDLGDGVDARACRAIIRHSTPMPMVTCCSTDGAITTPVGVFYVSDRGIVLMGAGEPKVISSPWFATDDWRKLKPQTMRLGWHDGRLFVTSDDESYIFFMDSEVFGDNSYSRLTKLSIKPTHYHTGRNGELFILYDHAIHQWNAGLQVMPYTWKGAILDTKRYGYFGAVRLWADGAVSVSIFAERIPIFNDILLLPNTAVRLPRYGHHLHHQVAFTGTYEVQSFEMAQSRWELSST</sequence>
<dbReference type="OrthoDB" id="8871616at2"/>
<dbReference type="AlphaFoldDB" id="V8FV25"/>
<gene>
    <name evidence="1" type="ORF">V757_11225</name>
</gene>
<dbReference type="EMBL" id="AYSV01000118">
    <property type="protein sequence ID" value="ETD67553.1"/>
    <property type="molecule type" value="Genomic_DNA"/>
</dbReference>
<accession>V8FV25</accession>